<dbReference type="RefSeq" id="WP_074539594.1">
    <property type="nucleotide sequence ID" value="NZ_FNBD01000028.1"/>
</dbReference>
<dbReference type="EMBL" id="FNBD01000028">
    <property type="protein sequence ID" value="SDF56088.1"/>
    <property type="molecule type" value="Genomic_DNA"/>
</dbReference>
<dbReference type="PANTHER" id="PTHR43280:SF32">
    <property type="entry name" value="TRANSCRIPTIONAL REGULATORY PROTEIN"/>
    <property type="match status" value="1"/>
</dbReference>
<dbReference type="InterPro" id="IPR018060">
    <property type="entry name" value="HTH_AraC"/>
</dbReference>
<dbReference type="GO" id="GO:0043565">
    <property type="term" value="F:sequence-specific DNA binding"/>
    <property type="evidence" value="ECO:0007669"/>
    <property type="project" value="InterPro"/>
</dbReference>
<evidence type="ECO:0000256" key="2">
    <source>
        <dbReference type="ARBA" id="ARBA00023125"/>
    </source>
</evidence>
<name>A0A1G7M2N2_9FLAO</name>
<dbReference type="Pfam" id="PF12833">
    <property type="entry name" value="HTH_18"/>
    <property type="match status" value="1"/>
</dbReference>
<dbReference type="InterPro" id="IPR009057">
    <property type="entry name" value="Homeodomain-like_sf"/>
</dbReference>
<dbReference type="SUPFAM" id="SSF51215">
    <property type="entry name" value="Regulatory protein AraC"/>
    <property type="match status" value="1"/>
</dbReference>
<keyword evidence="1" id="KW-0805">Transcription regulation</keyword>
<dbReference type="Gene3D" id="1.10.10.60">
    <property type="entry name" value="Homeodomain-like"/>
    <property type="match status" value="1"/>
</dbReference>
<dbReference type="GO" id="GO:0003700">
    <property type="term" value="F:DNA-binding transcription factor activity"/>
    <property type="evidence" value="ECO:0007669"/>
    <property type="project" value="InterPro"/>
</dbReference>
<feature type="domain" description="HTH araC/xylS-type" evidence="4">
    <location>
        <begin position="186"/>
        <end position="296"/>
    </location>
</feature>
<organism evidence="5 6">
    <name type="scientific">Cellulophaga baltica</name>
    <dbReference type="NCBI Taxonomy" id="76594"/>
    <lineage>
        <taxon>Bacteria</taxon>
        <taxon>Pseudomonadati</taxon>
        <taxon>Bacteroidota</taxon>
        <taxon>Flavobacteriia</taxon>
        <taxon>Flavobacteriales</taxon>
        <taxon>Flavobacteriaceae</taxon>
        <taxon>Cellulophaga</taxon>
    </lineage>
</organism>
<dbReference type="PROSITE" id="PS01124">
    <property type="entry name" value="HTH_ARAC_FAMILY_2"/>
    <property type="match status" value="1"/>
</dbReference>
<dbReference type="PANTHER" id="PTHR43280">
    <property type="entry name" value="ARAC-FAMILY TRANSCRIPTIONAL REGULATOR"/>
    <property type="match status" value="1"/>
</dbReference>
<dbReference type="SUPFAM" id="SSF46689">
    <property type="entry name" value="Homeodomain-like"/>
    <property type="match status" value="1"/>
</dbReference>
<proteinExistence type="predicted"/>
<dbReference type="SMART" id="SM00342">
    <property type="entry name" value="HTH_ARAC"/>
    <property type="match status" value="1"/>
</dbReference>
<dbReference type="Proteomes" id="UP000182114">
    <property type="component" value="Unassembled WGS sequence"/>
</dbReference>
<sequence length="301" mass="34580">MKSKETVADFYAQHNQENRTKGQFNIYKREEFACDSTSLPTNRRDFYKISLILNGEGTISSAGQSINIKGNTITFMNPLIPYSWEPKSTNQTGYFCLFTEDFVNQNLKNESLSQSPLFKVGGNFVFCPNEENLQSLIRAFEGMFKEIQSDYPNKYDLIRSYVQIIMHEALKMQPPETFYKPTNASERISTLFMQLLERQFPIDSPNQIIKLKNANEFATQLNVHTNHLNKALKEITGKTTSQWIAERNAKEAKALLLNSNWDIAEIGYSLGFEHPSNFNIFFKNQTGNTPNSFRKQDVAIS</sequence>
<protein>
    <submittedName>
        <fullName evidence="5">AraC-like ligand binding domain-containing protein</fullName>
    </submittedName>
</protein>
<evidence type="ECO:0000313" key="6">
    <source>
        <dbReference type="Proteomes" id="UP000182114"/>
    </source>
</evidence>
<keyword evidence="3" id="KW-0804">Transcription</keyword>
<gene>
    <name evidence="5" type="ORF">SAMN04487992_1284</name>
</gene>
<reference evidence="6" key="1">
    <citation type="submission" date="2016-10" db="EMBL/GenBank/DDBJ databases">
        <authorList>
            <person name="Varghese N."/>
            <person name="Submissions S."/>
        </authorList>
    </citation>
    <scope>NUCLEOTIDE SEQUENCE [LARGE SCALE GENOMIC DNA]</scope>
    <source>
        <strain evidence="6">DSM 24729</strain>
    </source>
</reference>
<evidence type="ECO:0000256" key="1">
    <source>
        <dbReference type="ARBA" id="ARBA00023015"/>
    </source>
</evidence>
<evidence type="ECO:0000259" key="4">
    <source>
        <dbReference type="PROSITE" id="PS01124"/>
    </source>
</evidence>
<dbReference type="InterPro" id="IPR003313">
    <property type="entry name" value="AraC-bd"/>
</dbReference>
<keyword evidence="6" id="KW-1185">Reference proteome</keyword>
<dbReference type="Pfam" id="PF02311">
    <property type="entry name" value="AraC_binding"/>
    <property type="match status" value="1"/>
</dbReference>
<evidence type="ECO:0000313" key="5">
    <source>
        <dbReference type="EMBL" id="SDF56088.1"/>
    </source>
</evidence>
<dbReference type="AlphaFoldDB" id="A0A1G7M2N2"/>
<accession>A0A1G7M2N2</accession>
<dbReference type="InterPro" id="IPR037923">
    <property type="entry name" value="HTH-like"/>
</dbReference>
<evidence type="ECO:0000256" key="3">
    <source>
        <dbReference type="ARBA" id="ARBA00023163"/>
    </source>
</evidence>
<keyword evidence="2" id="KW-0238">DNA-binding</keyword>